<dbReference type="RefSeq" id="XP_056541122.1">
    <property type="nucleotide sequence ID" value="XM_056688693.1"/>
</dbReference>
<dbReference type="GeneID" id="81427869"/>
<protein>
    <recommendedName>
        <fullName evidence="4">AT hook, DNA-binding motif protein</fullName>
    </recommendedName>
</protein>
<feature type="compositionally biased region" description="Acidic residues" evidence="1">
    <location>
        <begin position="9"/>
        <end position="21"/>
    </location>
</feature>
<accession>A0A9W9HWL0</accession>
<feature type="region of interest" description="Disordered" evidence="1">
    <location>
        <begin position="408"/>
        <end position="443"/>
    </location>
</feature>
<gene>
    <name evidence="2" type="ORF">N7482_006568</name>
</gene>
<feature type="compositionally biased region" description="Polar residues" evidence="1">
    <location>
        <begin position="474"/>
        <end position="483"/>
    </location>
</feature>
<dbReference type="AlphaFoldDB" id="A0A9W9HWL0"/>
<reference evidence="2" key="2">
    <citation type="journal article" date="2023" name="IMA Fungus">
        <title>Comparative genomic study of the Penicillium genus elucidates a diverse pangenome and 15 lateral gene transfer events.</title>
        <authorList>
            <person name="Petersen C."/>
            <person name="Sorensen T."/>
            <person name="Nielsen M.R."/>
            <person name="Sondergaard T.E."/>
            <person name="Sorensen J.L."/>
            <person name="Fitzpatrick D.A."/>
            <person name="Frisvad J.C."/>
            <person name="Nielsen K.L."/>
        </authorList>
    </citation>
    <scope>NUCLEOTIDE SEQUENCE</scope>
    <source>
        <strain evidence="2">IBT 26290</strain>
    </source>
</reference>
<organism evidence="2 3">
    <name type="scientific">Penicillium canariense</name>
    <dbReference type="NCBI Taxonomy" id="189055"/>
    <lineage>
        <taxon>Eukaryota</taxon>
        <taxon>Fungi</taxon>
        <taxon>Dikarya</taxon>
        <taxon>Ascomycota</taxon>
        <taxon>Pezizomycotina</taxon>
        <taxon>Eurotiomycetes</taxon>
        <taxon>Eurotiomycetidae</taxon>
        <taxon>Eurotiales</taxon>
        <taxon>Aspergillaceae</taxon>
        <taxon>Penicillium</taxon>
    </lineage>
</organism>
<evidence type="ECO:0000313" key="3">
    <source>
        <dbReference type="Proteomes" id="UP001149163"/>
    </source>
</evidence>
<name>A0A9W9HWL0_9EURO</name>
<keyword evidence="3" id="KW-1185">Reference proteome</keyword>
<dbReference type="EMBL" id="JAPQKN010000004">
    <property type="protein sequence ID" value="KAJ5159564.1"/>
    <property type="molecule type" value="Genomic_DNA"/>
</dbReference>
<feature type="region of interest" description="Disordered" evidence="1">
    <location>
        <begin position="312"/>
        <end position="390"/>
    </location>
</feature>
<evidence type="ECO:0008006" key="4">
    <source>
        <dbReference type="Google" id="ProtNLM"/>
    </source>
</evidence>
<dbReference type="Proteomes" id="UP001149163">
    <property type="component" value="Unassembled WGS sequence"/>
</dbReference>
<evidence type="ECO:0000313" key="2">
    <source>
        <dbReference type="EMBL" id="KAJ5159564.1"/>
    </source>
</evidence>
<dbReference type="OrthoDB" id="5404794at2759"/>
<comment type="caution">
    <text evidence="2">The sequence shown here is derived from an EMBL/GenBank/DDBJ whole genome shotgun (WGS) entry which is preliminary data.</text>
</comment>
<feature type="compositionally biased region" description="Polar residues" evidence="1">
    <location>
        <begin position="247"/>
        <end position="256"/>
    </location>
</feature>
<reference evidence="2" key="1">
    <citation type="submission" date="2022-11" db="EMBL/GenBank/DDBJ databases">
        <authorList>
            <person name="Petersen C."/>
        </authorList>
    </citation>
    <scope>NUCLEOTIDE SEQUENCE</scope>
    <source>
        <strain evidence="2">IBT 26290</strain>
    </source>
</reference>
<feature type="region of interest" description="Disordered" evidence="1">
    <location>
        <begin position="462"/>
        <end position="603"/>
    </location>
</feature>
<proteinExistence type="predicted"/>
<feature type="compositionally biased region" description="Polar residues" evidence="1">
    <location>
        <begin position="513"/>
        <end position="537"/>
    </location>
</feature>
<feature type="compositionally biased region" description="Basic residues" evidence="1">
    <location>
        <begin position="490"/>
        <end position="499"/>
    </location>
</feature>
<dbReference type="GO" id="GO:0003677">
    <property type="term" value="F:DNA binding"/>
    <property type="evidence" value="ECO:0007669"/>
    <property type="project" value="InterPro"/>
</dbReference>
<feature type="region of interest" description="Disordered" evidence="1">
    <location>
        <begin position="1"/>
        <end position="36"/>
    </location>
</feature>
<feature type="region of interest" description="Disordered" evidence="1">
    <location>
        <begin position="227"/>
        <end position="294"/>
    </location>
</feature>
<sequence length="628" mass="68245">MGWDQVIQDSDEDEPLMEDEAPTSIGPLQGHESPKQQLFDNLDCHVAEQQARYPIDQPAAREVSTEPQLSVNFDQFLQSQELSQSAITSSQLRREERWIPSTGDGGGGSIGAMMTEIGRAQRRLLNDDSTSSVQPLPSTATPYQSEISLPGSFPTLPTYQYQHTNETVKKTLNDNFAYSRPALDASYEATQLVPQIHTNIYEYSTPADSNDVELPYGDSNERAATFSTSVQPPEGVCANQEHKLSQRSKSMQSQPWSPHDTEPLSSVVSPGLNRSKSENAKSALMSPQHSPTSAYDELSLSVVAPVTALEPSTVKKKRGRPKKHSLPEHDEDDELAAPRDYGFELSKAAEKRRPGRPRKNSEAATGKTEITEIAADGDEPSNNEVKANSGPGLMVVLPVALGGLSKGTVRAAESGKWATKEPKKMKVKRSKTASTVLDKSHGADFEDDVIWVDSRPLQVDENNTAELVAGAPLQAQNDPNGASTDEAPGPKKRGRKRKKTAEQLGSEAAPASKDQQQPPEAEATASNNAPTDTSTLNPDPEPQNEPTEPVKEDNPRQPESTTFNTVPCEPLPQTPQPTKGKDINSTTAKDSHKGPTKHSPILSTTKVPYRVGLSKRARIAPLLKVVRK</sequence>
<dbReference type="SMART" id="SM00384">
    <property type="entry name" value="AT_hook"/>
    <property type="match status" value="3"/>
</dbReference>
<dbReference type="InterPro" id="IPR017956">
    <property type="entry name" value="AT_hook_DNA-bd_motif"/>
</dbReference>
<evidence type="ECO:0000256" key="1">
    <source>
        <dbReference type="SAM" id="MobiDB-lite"/>
    </source>
</evidence>
<feature type="compositionally biased region" description="Polar residues" evidence="1">
    <location>
        <begin position="263"/>
        <end position="274"/>
    </location>
</feature>
<feature type="compositionally biased region" description="Basic residues" evidence="1">
    <location>
        <begin position="314"/>
        <end position="324"/>
    </location>
</feature>